<keyword evidence="2" id="KW-0645">Protease</keyword>
<evidence type="ECO:0000259" key="5">
    <source>
        <dbReference type="Pfam" id="PF02902"/>
    </source>
</evidence>
<proteinExistence type="inferred from homology"/>
<dbReference type="InterPro" id="IPR041320">
    <property type="entry name" value="CxC1"/>
</dbReference>
<evidence type="ECO:0000259" key="6">
    <source>
        <dbReference type="Pfam" id="PF18802"/>
    </source>
</evidence>
<feature type="region of interest" description="Disordered" evidence="4">
    <location>
        <begin position="63"/>
        <end position="83"/>
    </location>
</feature>
<evidence type="ECO:0000313" key="8">
    <source>
        <dbReference type="Proteomes" id="UP001362999"/>
    </source>
</evidence>
<feature type="domain" description="Ubiquitin-like protease family profile" evidence="5">
    <location>
        <begin position="1198"/>
        <end position="1241"/>
    </location>
</feature>
<dbReference type="Pfam" id="PF18802">
    <property type="entry name" value="CxC1"/>
    <property type="match status" value="1"/>
</dbReference>
<dbReference type="InterPro" id="IPR040521">
    <property type="entry name" value="KDZ"/>
</dbReference>
<feature type="compositionally biased region" description="Low complexity" evidence="4">
    <location>
        <begin position="313"/>
        <end position="337"/>
    </location>
</feature>
<evidence type="ECO:0000256" key="2">
    <source>
        <dbReference type="ARBA" id="ARBA00022670"/>
    </source>
</evidence>
<dbReference type="InterPro" id="IPR038765">
    <property type="entry name" value="Papain-like_cys_pep_sf"/>
</dbReference>
<evidence type="ECO:0000256" key="4">
    <source>
        <dbReference type="SAM" id="MobiDB-lite"/>
    </source>
</evidence>
<keyword evidence="3" id="KW-0378">Hydrolase</keyword>
<feature type="region of interest" description="Disordered" evidence="4">
    <location>
        <begin position="313"/>
        <end position="340"/>
    </location>
</feature>
<dbReference type="Proteomes" id="UP001362999">
    <property type="component" value="Unassembled WGS sequence"/>
</dbReference>
<gene>
    <name evidence="7" type="ORF">R3P38DRAFT_2508008</name>
</gene>
<dbReference type="Pfam" id="PF18758">
    <property type="entry name" value="KDZ"/>
    <property type="match status" value="1"/>
</dbReference>
<dbReference type="PANTHER" id="PTHR33096">
    <property type="entry name" value="CXC2 DOMAIN-CONTAINING PROTEIN"/>
    <property type="match status" value="1"/>
</dbReference>
<evidence type="ECO:0000256" key="3">
    <source>
        <dbReference type="ARBA" id="ARBA00022801"/>
    </source>
</evidence>
<dbReference type="SUPFAM" id="SSF54001">
    <property type="entry name" value="Cysteine proteinases"/>
    <property type="match status" value="1"/>
</dbReference>
<dbReference type="InterPro" id="IPR003653">
    <property type="entry name" value="Peptidase_C48_C"/>
</dbReference>
<dbReference type="Pfam" id="PF02902">
    <property type="entry name" value="Peptidase_C48"/>
    <property type="match status" value="1"/>
</dbReference>
<keyword evidence="8" id="KW-1185">Reference proteome</keyword>
<feature type="compositionally biased region" description="Polar residues" evidence="4">
    <location>
        <begin position="11"/>
        <end position="29"/>
    </location>
</feature>
<dbReference type="GO" id="GO:0019783">
    <property type="term" value="F:ubiquitin-like protein peptidase activity"/>
    <property type="evidence" value="ECO:0007669"/>
    <property type="project" value="UniProtKB-ARBA"/>
</dbReference>
<evidence type="ECO:0000313" key="7">
    <source>
        <dbReference type="EMBL" id="KAK7046829.1"/>
    </source>
</evidence>
<sequence length="1257" mass="139698">MPVTKPKRSSRAAQTATRSGAGIQYTSPIKKNDTRKRKPFAPSGHSLRLAAAKCRLAAALGRPPQTLDAPAQPLAHSVTDASTAEQDSDADIAGWVEDDDRSAGVGALDALSFGLVLHTASSERKRASSSTPSTWNQILASLEEPFALYRQASYGQRPITIPSSIVHECSCGKHVKSTVQCLYFTYVCKVEISTCPCVSVPVLLVRHGVFPSSPLRPRTAISIDLLEVYRAFFERSCDAITAFSGALQTIYRRMGFQVASPGYKMGSRGKDMFRKSLTAAVLWYSNLKTRISASLARKLATYDPHLTARTAADPATTTAADSATTTAADPATTTAPTSPQLTAGRAHRLLQERCPACFGWKEWGRPLNEGGDCQFAGDACYSYRHRKGAGDSNIYFDPSYFLSRAEVADAARRVAEARARGKRRPSTRRSTLPQDVVDMCKESWDAANEKKRKADPKRYDASGVFVMTCRHSQVIFMCDVDTPGEQQHFIVALLEHVFSLLPPQATIVQAYDIGCITDHSLDLFPIMSDGIRERLSFVINAMHAFGHQWICQLNYSPKFRFGMGLSDMEGVERFWSRIRKLIPATRHQGLSRRIWMIDQYVDFVNEDGLEALGEWLERQDASVRQKWCKARGVLIHCGVLEHELRHQWVLQKQEQTSIRSYAPNRIRRDIEKVLALQTQIENVEQAISDATQSIAASGMSPESQRLLDSLLGTHARLTSEAQRLYATLNVEDDFSDLKNLPLPFVQNLFMLRDLKMNIRKRAVGMFFEWETLDRAVRGRSEPLGTKLHQATRKGIAKRHPALLRAVAKYNELCLTLQDLRPSDCSIPIPTPLPARLSDLRDDPTLHQDVSITPCGNHLPRWLTDEDVRDGIRAIHSTDRCSEEARRLEGERQNMRCWLQEELQIVQHAIAASTDVVLDLPLRARLQQLQRLQNVWAPSLQELPRRPASVYPPMTHTVATPAVFTTTGAIATRAVLTTPAVVTTTGAVATRAVLTNPAVVTTPVAAVTDHVDIVPVAGSFVELNLDSDSESEDDDNGCNDEKDDDDDDDVALVEDVLGSDELEDDSTGFGQDSIRFEIQWTSPSDLPADGSFLAVLTQRNESMRMLIDRNSRFTRTVVGTDGRPTLKIDNQDLDRLRSPTARLTGCLLNGVAGALFNVFGAPGSPTAATVSRCALLSTYDLARVQCQCADNYLWECLRPTAFWEKEVWLIPIHRLNQEHWVFVAAHVTRQRLYFFDSLGGRSGWHADIRVCDMGGISL</sequence>
<dbReference type="AlphaFoldDB" id="A0AAW0D7J1"/>
<evidence type="ECO:0000256" key="1">
    <source>
        <dbReference type="ARBA" id="ARBA00005234"/>
    </source>
</evidence>
<dbReference type="GO" id="GO:0006508">
    <property type="term" value="P:proteolysis"/>
    <property type="evidence" value="ECO:0007669"/>
    <property type="project" value="UniProtKB-KW"/>
</dbReference>
<accession>A0AAW0D7J1</accession>
<feature type="compositionally biased region" description="Basic residues" evidence="4">
    <location>
        <begin position="1"/>
        <end position="10"/>
    </location>
</feature>
<dbReference type="EMBL" id="JAWWNJ010000010">
    <property type="protein sequence ID" value="KAK7046829.1"/>
    <property type="molecule type" value="Genomic_DNA"/>
</dbReference>
<feature type="region of interest" description="Disordered" evidence="4">
    <location>
        <begin position="1025"/>
        <end position="1047"/>
    </location>
</feature>
<reference evidence="7 8" key="1">
    <citation type="journal article" date="2024" name="J Genomics">
        <title>Draft genome sequencing and assembly of Favolaschia claudopus CIRM-BRFM 2984 isolated from oak limbs.</title>
        <authorList>
            <person name="Navarro D."/>
            <person name="Drula E."/>
            <person name="Chaduli D."/>
            <person name="Cazenave R."/>
            <person name="Ahrendt S."/>
            <person name="Wang J."/>
            <person name="Lipzen A."/>
            <person name="Daum C."/>
            <person name="Barry K."/>
            <person name="Grigoriev I.V."/>
            <person name="Favel A."/>
            <person name="Rosso M.N."/>
            <person name="Martin F."/>
        </authorList>
    </citation>
    <scope>NUCLEOTIDE SEQUENCE [LARGE SCALE GENOMIC DNA]</scope>
    <source>
        <strain evidence="7 8">CIRM-BRFM 2984</strain>
    </source>
</reference>
<dbReference type="PANTHER" id="PTHR33096:SF1">
    <property type="entry name" value="CXC1-LIKE CYSTEINE CLUSTER ASSOCIATED WITH KDZ TRANSPOSASES DOMAIN-CONTAINING PROTEIN"/>
    <property type="match status" value="1"/>
</dbReference>
<comment type="caution">
    <text evidence="7">The sequence shown here is derived from an EMBL/GenBank/DDBJ whole genome shotgun (WGS) entry which is preliminary data.</text>
</comment>
<feature type="domain" description="CxC1-like cysteine cluster associated with KDZ transposases" evidence="6">
    <location>
        <begin position="167"/>
        <end position="248"/>
    </location>
</feature>
<comment type="similarity">
    <text evidence="1">Belongs to the peptidase C48 family.</text>
</comment>
<dbReference type="GO" id="GO:0008234">
    <property type="term" value="F:cysteine-type peptidase activity"/>
    <property type="evidence" value="ECO:0007669"/>
    <property type="project" value="InterPro"/>
</dbReference>
<feature type="region of interest" description="Disordered" evidence="4">
    <location>
        <begin position="1"/>
        <end position="44"/>
    </location>
</feature>
<protein>
    <submittedName>
        <fullName evidence="7">ULP-protease domain-containing protein</fullName>
    </submittedName>
</protein>
<organism evidence="7 8">
    <name type="scientific">Favolaschia claudopus</name>
    <dbReference type="NCBI Taxonomy" id="2862362"/>
    <lineage>
        <taxon>Eukaryota</taxon>
        <taxon>Fungi</taxon>
        <taxon>Dikarya</taxon>
        <taxon>Basidiomycota</taxon>
        <taxon>Agaricomycotina</taxon>
        <taxon>Agaricomycetes</taxon>
        <taxon>Agaricomycetidae</taxon>
        <taxon>Agaricales</taxon>
        <taxon>Marasmiineae</taxon>
        <taxon>Mycenaceae</taxon>
        <taxon>Favolaschia</taxon>
    </lineage>
</organism>
<dbReference type="Gene3D" id="3.40.395.10">
    <property type="entry name" value="Adenoviral Proteinase, Chain A"/>
    <property type="match status" value="1"/>
</dbReference>
<name>A0AAW0D7J1_9AGAR</name>